<evidence type="ECO:0000259" key="5">
    <source>
        <dbReference type="PROSITE" id="PS51462"/>
    </source>
</evidence>
<dbReference type="PANTHER" id="PTHR12629">
    <property type="entry name" value="DIPHOSPHOINOSITOL POLYPHOSPHATE PHOSPHOHYDROLASE"/>
    <property type="match status" value="1"/>
</dbReference>
<organism evidence="6 7">
    <name type="scientific">Halodurantibacterium flavum</name>
    <dbReference type="NCBI Taxonomy" id="1382802"/>
    <lineage>
        <taxon>Bacteria</taxon>
        <taxon>Pseudomonadati</taxon>
        <taxon>Pseudomonadota</taxon>
        <taxon>Alphaproteobacteria</taxon>
        <taxon>Rhodobacterales</taxon>
        <taxon>Paracoccaceae</taxon>
        <taxon>Halodurantibacterium</taxon>
    </lineage>
</organism>
<comment type="caution">
    <text evidence="6">The sequence shown here is derived from an EMBL/GenBank/DDBJ whole genome shotgun (WGS) entry which is preliminary data.</text>
</comment>
<dbReference type="CDD" id="cd04666">
    <property type="entry name" value="NUDIX_DIPP2_like_Nudt4"/>
    <property type="match status" value="1"/>
</dbReference>
<evidence type="ECO:0000256" key="3">
    <source>
        <dbReference type="ARBA" id="ARBA00022801"/>
    </source>
</evidence>
<dbReference type="RefSeq" id="WP_390262403.1">
    <property type="nucleotide sequence ID" value="NZ_JBHUGH010000010.1"/>
</dbReference>
<evidence type="ECO:0000256" key="1">
    <source>
        <dbReference type="ARBA" id="ARBA00001946"/>
    </source>
</evidence>
<dbReference type="EMBL" id="JBHUGH010000010">
    <property type="protein sequence ID" value="MFD1913100.1"/>
    <property type="molecule type" value="Genomic_DNA"/>
</dbReference>
<evidence type="ECO:0000256" key="4">
    <source>
        <dbReference type="ARBA" id="ARBA00022842"/>
    </source>
</evidence>
<dbReference type="SUPFAM" id="SSF55811">
    <property type="entry name" value="Nudix"/>
    <property type="match status" value="1"/>
</dbReference>
<evidence type="ECO:0000313" key="6">
    <source>
        <dbReference type="EMBL" id="MFD1913100.1"/>
    </source>
</evidence>
<proteinExistence type="predicted"/>
<comment type="cofactor">
    <cofactor evidence="1">
        <name>Mg(2+)</name>
        <dbReference type="ChEBI" id="CHEBI:18420"/>
    </cofactor>
</comment>
<name>A0ABW4S6K8_9RHOB</name>
<dbReference type="PROSITE" id="PS51462">
    <property type="entry name" value="NUDIX"/>
    <property type="match status" value="1"/>
</dbReference>
<dbReference type="Pfam" id="PF00293">
    <property type="entry name" value="NUDIX"/>
    <property type="match status" value="1"/>
</dbReference>
<gene>
    <name evidence="6" type="ORF">ACFSGJ_12850</name>
</gene>
<dbReference type="GO" id="GO:0016787">
    <property type="term" value="F:hydrolase activity"/>
    <property type="evidence" value="ECO:0007669"/>
    <property type="project" value="UniProtKB-KW"/>
</dbReference>
<dbReference type="InterPro" id="IPR015797">
    <property type="entry name" value="NUDIX_hydrolase-like_dom_sf"/>
</dbReference>
<feature type="domain" description="Nudix hydrolase" evidence="5">
    <location>
        <begin position="22"/>
        <end position="152"/>
    </location>
</feature>
<keyword evidence="2" id="KW-0479">Metal-binding</keyword>
<evidence type="ECO:0000313" key="7">
    <source>
        <dbReference type="Proteomes" id="UP001597353"/>
    </source>
</evidence>
<reference evidence="7" key="1">
    <citation type="journal article" date="2019" name="Int. J. Syst. Evol. Microbiol.">
        <title>The Global Catalogue of Microorganisms (GCM) 10K type strain sequencing project: providing services to taxonomists for standard genome sequencing and annotation.</title>
        <authorList>
            <consortium name="The Broad Institute Genomics Platform"/>
            <consortium name="The Broad Institute Genome Sequencing Center for Infectious Disease"/>
            <person name="Wu L."/>
            <person name="Ma J."/>
        </authorList>
    </citation>
    <scope>NUCLEOTIDE SEQUENCE [LARGE SCALE GENOMIC DNA]</scope>
    <source>
        <strain evidence="7">CGMCC 4.7242</strain>
    </source>
</reference>
<protein>
    <submittedName>
        <fullName evidence="6">NUDIX hydrolase</fullName>
    </submittedName>
</protein>
<dbReference type="InterPro" id="IPR000086">
    <property type="entry name" value="NUDIX_hydrolase_dom"/>
</dbReference>
<dbReference type="Proteomes" id="UP001597353">
    <property type="component" value="Unassembled WGS sequence"/>
</dbReference>
<accession>A0ABW4S6K8</accession>
<sequence>MIQTRLAKALRDVVAPMMTRPNYIQTAALCLREKAGRKEVLLIRSLGTGRWILPKGWPMDGRTLAEAALQEAWEEAGVRGSVLPEPVGQYTYLKIAQGGVPLPTEVHVFPVKVDSLSGDFPEGARRKRKWVPVKRAAELVDEPGLKALLSAL</sequence>
<dbReference type="Gene3D" id="3.90.79.10">
    <property type="entry name" value="Nucleoside Triphosphate Pyrophosphohydrolase"/>
    <property type="match status" value="1"/>
</dbReference>
<dbReference type="InterPro" id="IPR047198">
    <property type="entry name" value="DDP-like_NUDIX"/>
</dbReference>
<evidence type="ECO:0000256" key="2">
    <source>
        <dbReference type="ARBA" id="ARBA00022723"/>
    </source>
</evidence>
<keyword evidence="7" id="KW-1185">Reference proteome</keyword>
<keyword evidence="4" id="KW-0460">Magnesium</keyword>
<keyword evidence="3 6" id="KW-0378">Hydrolase</keyword>
<dbReference type="PANTHER" id="PTHR12629:SF0">
    <property type="entry name" value="DIPHOSPHOINOSITOL-POLYPHOSPHATE DIPHOSPHATASE"/>
    <property type="match status" value="1"/>
</dbReference>